<accession>A0ABQ5EHI3</accession>
<comment type="caution">
    <text evidence="1">The sequence shown here is derived from an EMBL/GenBank/DDBJ whole genome shotgun (WGS) entry which is preliminary data.</text>
</comment>
<proteinExistence type="predicted"/>
<evidence type="ECO:0000313" key="2">
    <source>
        <dbReference type="Proteomes" id="UP001151760"/>
    </source>
</evidence>
<organism evidence="1 2">
    <name type="scientific">Tanacetum coccineum</name>
    <dbReference type="NCBI Taxonomy" id="301880"/>
    <lineage>
        <taxon>Eukaryota</taxon>
        <taxon>Viridiplantae</taxon>
        <taxon>Streptophyta</taxon>
        <taxon>Embryophyta</taxon>
        <taxon>Tracheophyta</taxon>
        <taxon>Spermatophyta</taxon>
        <taxon>Magnoliopsida</taxon>
        <taxon>eudicotyledons</taxon>
        <taxon>Gunneridae</taxon>
        <taxon>Pentapetalae</taxon>
        <taxon>asterids</taxon>
        <taxon>campanulids</taxon>
        <taxon>Asterales</taxon>
        <taxon>Asteraceae</taxon>
        <taxon>Asteroideae</taxon>
        <taxon>Anthemideae</taxon>
        <taxon>Anthemidinae</taxon>
        <taxon>Tanacetum</taxon>
    </lineage>
</organism>
<protein>
    <submittedName>
        <fullName evidence="1">Uncharacterized protein</fullName>
    </submittedName>
</protein>
<name>A0ABQ5EHI3_9ASTR</name>
<dbReference type="EMBL" id="BQNB010016316">
    <property type="protein sequence ID" value="GJT50389.1"/>
    <property type="molecule type" value="Genomic_DNA"/>
</dbReference>
<reference evidence="1" key="2">
    <citation type="submission" date="2022-01" db="EMBL/GenBank/DDBJ databases">
        <authorList>
            <person name="Yamashiro T."/>
            <person name="Shiraishi A."/>
            <person name="Satake H."/>
            <person name="Nakayama K."/>
        </authorList>
    </citation>
    <scope>NUCLEOTIDE SEQUENCE</scope>
</reference>
<gene>
    <name evidence="1" type="ORF">Tco_0976546</name>
</gene>
<reference evidence="1" key="1">
    <citation type="journal article" date="2022" name="Int. J. Mol. Sci.">
        <title>Draft Genome of Tanacetum Coccineum: Genomic Comparison of Closely Related Tanacetum-Family Plants.</title>
        <authorList>
            <person name="Yamashiro T."/>
            <person name="Shiraishi A."/>
            <person name="Nakayama K."/>
            <person name="Satake H."/>
        </authorList>
    </citation>
    <scope>NUCLEOTIDE SEQUENCE</scope>
</reference>
<sequence length="90" mass="9972">MLPRGPRGLGPQALHNLKIPVYPEVRDPRNPWAVKEEILLEDAIATNISRAKKKKKSRVVCHTHGVGSAHHTRSDGVPPYLPVVPSSLWV</sequence>
<evidence type="ECO:0000313" key="1">
    <source>
        <dbReference type="EMBL" id="GJT50389.1"/>
    </source>
</evidence>
<dbReference type="Proteomes" id="UP001151760">
    <property type="component" value="Unassembled WGS sequence"/>
</dbReference>
<keyword evidence="2" id="KW-1185">Reference proteome</keyword>